<dbReference type="GO" id="GO:0002039">
    <property type="term" value="F:p53 binding"/>
    <property type="evidence" value="ECO:0007669"/>
    <property type="project" value="InterPro"/>
</dbReference>
<protein>
    <submittedName>
        <fullName evidence="7">Apoptosis-stimulating of p53 protein 1</fullName>
    </submittedName>
</protein>
<keyword evidence="3" id="KW-0040">ANK repeat</keyword>
<feature type="domain" description="Apoptosis-stimulating of p53 protein 2-like RA" evidence="6">
    <location>
        <begin position="175"/>
        <end position="232"/>
    </location>
</feature>
<evidence type="ECO:0000313" key="7">
    <source>
        <dbReference type="EMBL" id="KOB67692.1"/>
    </source>
</evidence>
<sequence length="243" mass="27090">MQRRHIHADHRSTPKPSVIMELPQITELLPEKIQPSYEFIRLQKTEKLKVFPFRQSFEALPSCGGETQMIVRVWCESGAGWTPTHVPVTPRTSCRDVLECCREPGDEPCLLLSVHPQHGGMYYRERRGLDANARAGDAADELPRRAGVLPRARRRAVPAAQRAPAARSGAGWTPTHVPVTPRTSCRDVLECCREPGDEPCLLLSVHPQHGGMYYQERRGLDANARAGDAADELPRRAGVLPRA</sequence>
<keyword evidence="8" id="KW-1185">Reference proteome</keyword>
<feature type="compositionally biased region" description="Low complexity" evidence="5">
    <location>
        <begin position="157"/>
        <end position="167"/>
    </location>
</feature>
<dbReference type="GO" id="GO:0005634">
    <property type="term" value="C:nucleus"/>
    <property type="evidence" value="ECO:0007669"/>
    <property type="project" value="UniProtKB-SubCell"/>
</dbReference>
<evidence type="ECO:0000256" key="5">
    <source>
        <dbReference type="SAM" id="MobiDB-lite"/>
    </source>
</evidence>
<accession>A0A0L7KWT0</accession>
<gene>
    <name evidence="7" type="ORF">OBRU01_19911</name>
</gene>
<dbReference type="EMBL" id="JTDY01004835">
    <property type="protein sequence ID" value="KOB67692.1"/>
    <property type="molecule type" value="Genomic_DNA"/>
</dbReference>
<dbReference type="GO" id="GO:0042981">
    <property type="term" value="P:regulation of apoptotic process"/>
    <property type="evidence" value="ECO:0007669"/>
    <property type="project" value="InterPro"/>
</dbReference>
<dbReference type="AlphaFoldDB" id="A0A0L7KWT0"/>
<dbReference type="PANTHER" id="PTHR24131:SF10">
    <property type="entry name" value="ANKYRIN-REPEAT, SH3-DOMAIN, AND PROLINE-RICH-REGION CONTAINING PROTEIN, ISOFORM B"/>
    <property type="match status" value="1"/>
</dbReference>
<comment type="caution">
    <text evidence="7">The sequence shown here is derived from an EMBL/GenBank/DDBJ whole genome shotgun (WGS) entry which is preliminary data.</text>
</comment>
<dbReference type="PANTHER" id="PTHR24131">
    <property type="entry name" value="APOPTOSIS-STIMULATING OF P53 PROTEIN"/>
    <property type="match status" value="1"/>
</dbReference>
<evidence type="ECO:0000256" key="4">
    <source>
        <dbReference type="ARBA" id="ARBA00023242"/>
    </source>
</evidence>
<evidence type="ECO:0000259" key="6">
    <source>
        <dbReference type="Pfam" id="PF21801"/>
    </source>
</evidence>
<feature type="domain" description="Apoptosis-stimulating of p53 protein 2-like RA" evidence="6">
    <location>
        <begin position="82"/>
        <end position="140"/>
    </location>
</feature>
<organism evidence="7 8">
    <name type="scientific">Operophtera brumata</name>
    <name type="common">Winter moth</name>
    <name type="synonym">Phalaena brumata</name>
    <dbReference type="NCBI Taxonomy" id="104452"/>
    <lineage>
        <taxon>Eukaryota</taxon>
        <taxon>Metazoa</taxon>
        <taxon>Ecdysozoa</taxon>
        <taxon>Arthropoda</taxon>
        <taxon>Hexapoda</taxon>
        <taxon>Insecta</taxon>
        <taxon>Pterygota</taxon>
        <taxon>Neoptera</taxon>
        <taxon>Endopterygota</taxon>
        <taxon>Lepidoptera</taxon>
        <taxon>Glossata</taxon>
        <taxon>Ditrysia</taxon>
        <taxon>Geometroidea</taxon>
        <taxon>Geometridae</taxon>
        <taxon>Larentiinae</taxon>
        <taxon>Operophtera</taxon>
    </lineage>
</organism>
<name>A0A0L7KWT0_OPEBR</name>
<reference evidence="7 8" key="1">
    <citation type="journal article" date="2015" name="Genome Biol. Evol.">
        <title>The genome of winter moth (Operophtera brumata) provides a genomic perspective on sexual dimorphism and phenology.</title>
        <authorList>
            <person name="Derks M.F."/>
            <person name="Smit S."/>
            <person name="Salis L."/>
            <person name="Schijlen E."/>
            <person name="Bossers A."/>
            <person name="Mateman C."/>
            <person name="Pijl A.S."/>
            <person name="de Ridder D."/>
            <person name="Groenen M.A."/>
            <person name="Visser M.E."/>
            <person name="Megens H.J."/>
        </authorList>
    </citation>
    <scope>NUCLEOTIDE SEQUENCE [LARGE SCALE GENOMIC DNA]</scope>
    <source>
        <strain evidence="7">WM2013NL</strain>
        <tissue evidence="7">Head and thorax</tissue>
    </source>
</reference>
<dbReference type="Proteomes" id="UP000037510">
    <property type="component" value="Unassembled WGS sequence"/>
</dbReference>
<feature type="non-terminal residue" evidence="7">
    <location>
        <position position="243"/>
    </location>
</feature>
<evidence type="ECO:0000256" key="3">
    <source>
        <dbReference type="ARBA" id="ARBA00023043"/>
    </source>
</evidence>
<evidence type="ECO:0000256" key="2">
    <source>
        <dbReference type="ARBA" id="ARBA00022737"/>
    </source>
</evidence>
<dbReference type="InterPro" id="IPR048942">
    <property type="entry name" value="ASPP2-like_RA"/>
</dbReference>
<keyword evidence="4" id="KW-0539">Nucleus</keyword>
<dbReference type="Gene3D" id="3.10.20.90">
    <property type="entry name" value="Phosphatidylinositol 3-kinase Catalytic Subunit, Chain A, domain 1"/>
    <property type="match status" value="2"/>
</dbReference>
<evidence type="ECO:0000313" key="8">
    <source>
        <dbReference type="Proteomes" id="UP000037510"/>
    </source>
</evidence>
<proteinExistence type="predicted"/>
<feature type="region of interest" description="Disordered" evidence="5">
    <location>
        <begin position="152"/>
        <end position="175"/>
    </location>
</feature>
<keyword evidence="2" id="KW-0677">Repeat</keyword>
<evidence type="ECO:0000256" key="1">
    <source>
        <dbReference type="ARBA" id="ARBA00004123"/>
    </source>
</evidence>
<dbReference type="STRING" id="104452.A0A0L7KWT0"/>
<comment type="subcellular location">
    <subcellularLocation>
        <location evidence="1">Nucleus</location>
    </subcellularLocation>
</comment>
<dbReference type="InterPro" id="IPR047163">
    <property type="entry name" value="ASPP1/2"/>
</dbReference>
<dbReference type="Pfam" id="PF21801">
    <property type="entry name" value="ASPP2-like_RA"/>
    <property type="match status" value="2"/>
</dbReference>